<dbReference type="Gene3D" id="1.10.287.130">
    <property type="match status" value="1"/>
</dbReference>
<keyword evidence="6" id="KW-0902">Two-component regulatory system</keyword>
<dbReference type="InterPro" id="IPR003594">
    <property type="entry name" value="HATPase_dom"/>
</dbReference>
<name>A0A2I8VM01_9EURY</name>
<comment type="catalytic activity">
    <reaction evidence="1">
        <text>ATP + protein L-histidine = ADP + protein N-phospho-L-histidine.</text>
        <dbReference type="EC" id="2.7.13.3"/>
    </reaction>
</comment>
<keyword evidence="4" id="KW-0808">Transferase</keyword>
<dbReference type="SUPFAM" id="SSF47384">
    <property type="entry name" value="Homodimeric domain of signal transducing histidine kinase"/>
    <property type="match status" value="1"/>
</dbReference>
<evidence type="ECO:0000256" key="5">
    <source>
        <dbReference type="ARBA" id="ARBA00022777"/>
    </source>
</evidence>
<dbReference type="OrthoDB" id="8127at2157"/>
<reference evidence="8 9" key="1">
    <citation type="submission" date="2018-01" db="EMBL/GenBank/DDBJ databases">
        <title>Complete genome sequence of Salinigranum rubrum GX10T, an extremely halophilic archaeon isolated from a marine solar saltern.</title>
        <authorList>
            <person name="Han S."/>
        </authorList>
    </citation>
    <scope>NUCLEOTIDE SEQUENCE [LARGE SCALE GENOMIC DNA]</scope>
    <source>
        <strain evidence="8 9">GX10</strain>
    </source>
</reference>
<sequence>MLVGNVAAALEQVKRTGQVQARERELTRQNDRLKEFTSIVSHDLRSPLNVAEGRLALAMDECESDHLPQAAQALDRMGALIDDLLTLAREGDREREAETVDLASLARSSWRHVATADATLVTETERTVRGDESRLQQLFENLFRNSVEHGGDDITVTVGDTGTGFYVADNGPGIPADTREAVFDAGYSTVPNGTGFGLSIVKQVVDDHGWTIAVTDSADGGTRVEVTDVDGEP</sequence>
<accession>A0A2I8VM01</accession>
<dbReference type="SMART" id="SM00388">
    <property type="entry name" value="HisKA"/>
    <property type="match status" value="1"/>
</dbReference>
<proteinExistence type="predicted"/>
<dbReference type="PROSITE" id="PS50109">
    <property type="entry name" value="HIS_KIN"/>
    <property type="match status" value="1"/>
</dbReference>
<dbReference type="KEGG" id="srub:C2R22_16020"/>
<keyword evidence="3" id="KW-0597">Phosphoprotein</keyword>
<organism evidence="8 9">
    <name type="scientific">Salinigranum rubrum</name>
    <dbReference type="NCBI Taxonomy" id="755307"/>
    <lineage>
        <taxon>Archaea</taxon>
        <taxon>Methanobacteriati</taxon>
        <taxon>Methanobacteriota</taxon>
        <taxon>Stenosarchaea group</taxon>
        <taxon>Halobacteria</taxon>
        <taxon>Halobacteriales</taxon>
        <taxon>Haloferacaceae</taxon>
        <taxon>Salinigranum</taxon>
    </lineage>
</organism>
<dbReference type="Pfam" id="PF02518">
    <property type="entry name" value="HATPase_c"/>
    <property type="match status" value="1"/>
</dbReference>
<dbReference type="EC" id="2.7.13.3" evidence="2"/>
<dbReference type="InterPro" id="IPR003661">
    <property type="entry name" value="HisK_dim/P_dom"/>
</dbReference>
<dbReference type="SUPFAM" id="SSF55874">
    <property type="entry name" value="ATPase domain of HSP90 chaperone/DNA topoisomerase II/histidine kinase"/>
    <property type="match status" value="1"/>
</dbReference>
<dbReference type="InterPro" id="IPR036097">
    <property type="entry name" value="HisK_dim/P_sf"/>
</dbReference>
<evidence type="ECO:0000259" key="7">
    <source>
        <dbReference type="PROSITE" id="PS50109"/>
    </source>
</evidence>
<dbReference type="EMBL" id="CP026309">
    <property type="protein sequence ID" value="AUV82963.1"/>
    <property type="molecule type" value="Genomic_DNA"/>
</dbReference>
<dbReference type="CDD" id="cd00082">
    <property type="entry name" value="HisKA"/>
    <property type="match status" value="1"/>
</dbReference>
<evidence type="ECO:0000313" key="9">
    <source>
        <dbReference type="Proteomes" id="UP000236584"/>
    </source>
</evidence>
<dbReference type="InterPro" id="IPR005467">
    <property type="entry name" value="His_kinase_dom"/>
</dbReference>
<protein>
    <recommendedName>
        <fullName evidence="2">histidine kinase</fullName>
        <ecNumber evidence="2">2.7.13.3</ecNumber>
    </recommendedName>
</protein>
<evidence type="ECO:0000256" key="6">
    <source>
        <dbReference type="ARBA" id="ARBA00023012"/>
    </source>
</evidence>
<keyword evidence="9" id="KW-1185">Reference proteome</keyword>
<dbReference type="AlphaFoldDB" id="A0A2I8VM01"/>
<evidence type="ECO:0000256" key="1">
    <source>
        <dbReference type="ARBA" id="ARBA00000085"/>
    </source>
</evidence>
<evidence type="ECO:0000256" key="2">
    <source>
        <dbReference type="ARBA" id="ARBA00012438"/>
    </source>
</evidence>
<dbReference type="PRINTS" id="PR00344">
    <property type="entry name" value="BCTRLSENSOR"/>
</dbReference>
<gene>
    <name evidence="8" type="ORF">C2R22_16020</name>
</gene>
<dbReference type="Gene3D" id="3.30.565.10">
    <property type="entry name" value="Histidine kinase-like ATPase, C-terminal domain"/>
    <property type="match status" value="1"/>
</dbReference>
<dbReference type="CDD" id="cd00075">
    <property type="entry name" value="HATPase"/>
    <property type="match status" value="1"/>
</dbReference>
<dbReference type="Pfam" id="PF00512">
    <property type="entry name" value="HisKA"/>
    <property type="match status" value="1"/>
</dbReference>
<evidence type="ECO:0000313" key="8">
    <source>
        <dbReference type="EMBL" id="AUV82963.1"/>
    </source>
</evidence>
<dbReference type="InterPro" id="IPR036890">
    <property type="entry name" value="HATPase_C_sf"/>
</dbReference>
<dbReference type="InterPro" id="IPR050736">
    <property type="entry name" value="Sensor_HK_Regulatory"/>
</dbReference>
<feature type="domain" description="Histidine kinase" evidence="7">
    <location>
        <begin position="39"/>
        <end position="227"/>
    </location>
</feature>
<evidence type="ECO:0000256" key="4">
    <source>
        <dbReference type="ARBA" id="ARBA00022679"/>
    </source>
</evidence>
<dbReference type="PANTHER" id="PTHR43711:SF1">
    <property type="entry name" value="HISTIDINE KINASE 1"/>
    <property type="match status" value="1"/>
</dbReference>
<evidence type="ECO:0000256" key="3">
    <source>
        <dbReference type="ARBA" id="ARBA00022553"/>
    </source>
</evidence>
<dbReference type="GO" id="GO:0000155">
    <property type="term" value="F:phosphorelay sensor kinase activity"/>
    <property type="evidence" value="ECO:0007669"/>
    <property type="project" value="InterPro"/>
</dbReference>
<dbReference type="InterPro" id="IPR004358">
    <property type="entry name" value="Sig_transdc_His_kin-like_C"/>
</dbReference>
<keyword evidence="5" id="KW-0418">Kinase</keyword>
<dbReference type="SMART" id="SM00387">
    <property type="entry name" value="HATPase_c"/>
    <property type="match status" value="1"/>
</dbReference>
<dbReference type="PANTHER" id="PTHR43711">
    <property type="entry name" value="TWO-COMPONENT HISTIDINE KINASE"/>
    <property type="match status" value="1"/>
</dbReference>
<dbReference type="Proteomes" id="UP000236584">
    <property type="component" value="Chromosome"/>
</dbReference>